<evidence type="ECO:0000313" key="2">
    <source>
        <dbReference type="EMBL" id="VEL14680.1"/>
    </source>
</evidence>
<feature type="compositionally biased region" description="Polar residues" evidence="1">
    <location>
        <begin position="24"/>
        <end position="40"/>
    </location>
</feature>
<name>A0A3S5CK12_9PLAT</name>
<keyword evidence="3" id="KW-1185">Reference proteome</keyword>
<evidence type="ECO:0000313" key="3">
    <source>
        <dbReference type="Proteomes" id="UP000784294"/>
    </source>
</evidence>
<feature type="compositionally biased region" description="Low complexity" evidence="1">
    <location>
        <begin position="52"/>
        <end position="80"/>
    </location>
</feature>
<gene>
    <name evidence="2" type="ORF">PXEA_LOCUS8120</name>
</gene>
<comment type="caution">
    <text evidence="2">The sequence shown here is derived from an EMBL/GenBank/DDBJ whole genome shotgun (WGS) entry which is preliminary data.</text>
</comment>
<dbReference type="AlphaFoldDB" id="A0A3S5CK12"/>
<reference evidence="2" key="1">
    <citation type="submission" date="2018-11" db="EMBL/GenBank/DDBJ databases">
        <authorList>
            <consortium name="Pathogen Informatics"/>
        </authorList>
    </citation>
    <scope>NUCLEOTIDE SEQUENCE</scope>
</reference>
<organism evidence="2 3">
    <name type="scientific">Protopolystoma xenopodis</name>
    <dbReference type="NCBI Taxonomy" id="117903"/>
    <lineage>
        <taxon>Eukaryota</taxon>
        <taxon>Metazoa</taxon>
        <taxon>Spiralia</taxon>
        <taxon>Lophotrochozoa</taxon>
        <taxon>Platyhelminthes</taxon>
        <taxon>Monogenea</taxon>
        <taxon>Polyopisthocotylea</taxon>
        <taxon>Polystomatidea</taxon>
        <taxon>Polystomatidae</taxon>
        <taxon>Protopolystoma</taxon>
    </lineage>
</organism>
<feature type="compositionally biased region" description="Basic and acidic residues" evidence="1">
    <location>
        <begin position="204"/>
        <end position="215"/>
    </location>
</feature>
<dbReference type="EMBL" id="CAAALY010021973">
    <property type="protein sequence ID" value="VEL14680.1"/>
    <property type="molecule type" value="Genomic_DNA"/>
</dbReference>
<protein>
    <submittedName>
        <fullName evidence="2">Uncharacterized protein</fullName>
    </submittedName>
</protein>
<feature type="region of interest" description="Disordered" evidence="1">
    <location>
        <begin position="1"/>
        <end position="99"/>
    </location>
</feature>
<accession>A0A3S5CK12</accession>
<feature type="compositionally biased region" description="Polar residues" evidence="1">
    <location>
        <begin position="182"/>
        <end position="198"/>
    </location>
</feature>
<sequence>MGISGNHIPGATDYRKPPSRLAAISTNGRNSEGPGTTGQHPSLLPPTGSQCKNSNRPPKSASSSAPSSKNRSAAQSASSRHSTDRLVESAVNGSDKDIAENGCSGVAECSDTFLVGRTSVNHSMQKFHPPRQHILEPLSREDLSESHYDQPTLLNPANKRQLVETEMGQQGLQQHIKWKNTQSLSHGQREQQNPQQLAFGSKGHYADGRTERTAESLKPTVSADEVARFYLLF</sequence>
<dbReference type="Proteomes" id="UP000784294">
    <property type="component" value="Unassembled WGS sequence"/>
</dbReference>
<evidence type="ECO:0000256" key="1">
    <source>
        <dbReference type="SAM" id="MobiDB-lite"/>
    </source>
</evidence>
<proteinExistence type="predicted"/>
<feature type="region of interest" description="Disordered" evidence="1">
    <location>
        <begin position="182"/>
        <end position="217"/>
    </location>
</feature>